<dbReference type="GO" id="GO:0005737">
    <property type="term" value="C:cytoplasm"/>
    <property type="evidence" value="ECO:0007669"/>
    <property type="project" value="UniProtKB-SubCell"/>
</dbReference>
<feature type="modified residue" description="N6-(pyridoxal phosphate)lysine" evidence="8 9">
    <location>
        <position position="370"/>
    </location>
</feature>
<organism evidence="11 12">
    <name type="scientific">Desulfococcus multivorans DSM 2059</name>
    <dbReference type="NCBI Taxonomy" id="1121405"/>
    <lineage>
        <taxon>Bacteria</taxon>
        <taxon>Pseudomonadati</taxon>
        <taxon>Thermodesulfobacteriota</taxon>
        <taxon>Desulfobacteria</taxon>
        <taxon>Desulfobacterales</taxon>
        <taxon>Desulfococcaceae</taxon>
        <taxon>Desulfococcus</taxon>
    </lineage>
</organism>
<evidence type="ECO:0000256" key="7">
    <source>
        <dbReference type="ARBA" id="ARBA00044507"/>
    </source>
</evidence>
<evidence type="ECO:0000256" key="6">
    <source>
        <dbReference type="ARBA" id="ARBA00023266"/>
    </source>
</evidence>
<evidence type="ECO:0000256" key="2">
    <source>
        <dbReference type="ARBA" id="ARBA00022490"/>
    </source>
</evidence>
<dbReference type="PATRIC" id="fig|1121405.3.peg.2197"/>
<comment type="pathway">
    <text evidence="8">Aminoacyl-tRNA biosynthesis; selenocysteinyl-tRNA(Sec) biosynthesis; selenocysteinyl-tRNA(Sec) from L-seryl-tRNA(Sec) (bacterial route): step 1/1.</text>
</comment>
<dbReference type="Gene3D" id="3.90.1150.180">
    <property type="match status" value="1"/>
</dbReference>
<accession>S7UZR3</accession>
<evidence type="ECO:0000256" key="8">
    <source>
        <dbReference type="HAMAP-Rule" id="MF_00423"/>
    </source>
</evidence>
<dbReference type="InterPro" id="IPR018319">
    <property type="entry name" value="SelA-like"/>
</dbReference>
<evidence type="ECO:0000256" key="4">
    <source>
        <dbReference type="ARBA" id="ARBA00022898"/>
    </source>
</evidence>
<dbReference type="AlphaFoldDB" id="S7UZR3"/>
<keyword evidence="5 8" id="KW-0648">Protein biosynthesis</keyword>
<dbReference type="HAMAP" id="MF_00423">
    <property type="entry name" value="SelA"/>
    <property type="match status" value="1"/>
</dbReference>
<dbReference type="UniPathway" id="UPA00906">
    <property type="reaction ID" value="UER00896"/>
</dbReference>
<evidence type="ECO:0000313" key="12">
    <source>
        <dbReference type="Proteomes" id="UP000014977"/>
    </source>
</evidence>
<evidence type="ECO:0000256" key="3">
    <source>
        <dbReference type="ARBA" id="ARBA00022679"/>
    </source>
</evidence>
<keyword evidence="12" id="KW-1185">Reference proteome</keyword>
<comment type="function">
    <text evidence="8">Converts seryl-tRNA(Sec) to selenocysteinyl-tRNA(Sec) required for selenoprotein biosynthesis.</text>
</comment>
<comment type="caution">
    <text evidence="11">The sequence shown here is derived from an EMBL/GenBank/DDBJ whole genome shotgun (WGS) entry which is preliminary data.</text>
</comment>
<keyword evidence="4 8" id="KW-0663">Pyridoxal phosphate</keyword>
<keyword evidence="3 8" id="KW-0808">Transferase</keyword>
<evidence type="ECO:0000256" key="5">
    <source>
        <dbReference type="ARBA" id="ARBA00022917"/>
    </source>
</evidence>
<dbReference type="Proteomes" id="UP000014977">
    <property type="component" value="Unassembled WGS sequence"/>
</dbReference>
<dbReference type="STRING" id="897.B2D07_19160"/>
<dbReference type="Pfam" id="PF03841">
    <property type="entry name" value="SelA"/>
    <property type="match status" value="1"/>
</dbReference>
<evidence type="ECO:0000313" key="11">
    <source>
        <dbReference type="EMBL" id="EPR39699.1"/>
    </source>
</evidence>
<reference evidence="11 12" key="1">
    <citation type="journal article" date="2013" name="Genome Announc.">
        <title>Draft genome sequences for three mercury-methylating, sulfate-reducing bacteria.</title>
        <authorList>
            <person name="Brown S.D."/>
            <person name="Hurt R.A.Jr."/>
            <person name="Gilmour C.C."/>
            <person name="Elias D.A."/>
        </authorList>
    </citation>
    <scope>NUCLEOTIDE SEQUENCE [LARGE SCALE GENOMIC DNA]</scope>
    <source>
        <strain evidence="11 12">DSM 2059</strain>
    </source>
</reference>
<keyword evidence="6 8" id="KW-0711">Selenium</keyword>
<proteinExistence type="inferred from homology"/>
<gene>
    <name evidence="8" type="primary">selA</name>
    <name evidence="11" type="ORF">dsmv_2547</name>
</gene>
<keyword evidence="2 8" id="KW-0963">Cytoplasm</keyword>
<dbReference type="GO" id="GO:0001514">
    <property type="term" value="P:selenocysteine incorporation"/>
    <property type="evidence" value="ECO:0007669"/>
    <property type="project" value="UniProtKB-UniRule"/>
</dbReference>
<dbReference type="FunFam" id="3.40.640.10:FF:000028">
    <property type="entry name" value="L-seryl-tRNA(Sec) selenium transferase"/>
    <property type="match status" value="1"/>
</dbReference>
<dbReference type="InterPro" id="IPR015424">
    <property type="entry name" value="PyrdxlP-dep_Trfase"/>
</dbReference>
<comment type="similarity">
    <text evidence="7 8">Belongs to the SelA family.</text>
</comment>
<evidence type="ECO:0000256" key="1">
    <source>
        <dbReference type="ARBA" id="ARBA00001933"/>
    </source>
</evidence>
<dbReference type="Pfam" id="PF12390">
    <property type="entry name" value="Se-cys_synth_N"/>
    <property type="match status" value="1"/>
</dbReference>
<dbReference type="InterPro" id="IPR015421">
    <property type="entry name" value="PyrdxlP-dep_Trfase_major"/>
</dbReference>
<dbReference type="EMBL" id="ATHJ01000088">
    <property type="protein sequence ID" value="EPR39699.1"/>
    <property type="molecule type" value="Genomic_DNA"/>
</dbReference>
<dbReference type="SUPFAM" id="SSF53383">
    <property type="entry name" value="PLP-dependent transferases"/>
    <property type="match status" value="1"/>
</dbReference>
<dbReference type="NCBIfam" id="TIGR00474">
    <property type="entry name" value="selA"/>
    <property type="match status" value="1"/>
</dbReference>
<dbReference type="eggNOG" id="COG1921">
    <property type="taxonomic scope" value="Bacteria"/>
</dbReference>
<comment type="subcellular location">
    <subcellularLocation>
        <location evidence="8">Cytoplasm</location>
    </subcellularLocation>
</comment>
<name>S7UZR3_DESML</name>
<dbReference type="InterPro" id="IPR025862">
    <property type="entry name" value="SelA_trans_N_dom"/>
</dbReference>
<dbReference type="EC" id="2.9.1.1" evidence="8"/>
<dbReference type="GO" id="GO:0004125">
    <property type="term" value="F:L-seryl-tRNA(Sec) selenium transferase activity"/>
    <property type="evidence" value="ECO:0007669"/>
    <property type="project" value="UniProtKB-UniRule"/>
</dbReference>
<feature type="domain" description="L-seryl-tRNA selenium transferase N-terminal" evidence="10">
    <location>
        <begin position="80"/>
        <end position="119"/>
    </location>
</feature>
<evidence type="ECO:0000259" key="10">
    <source>
        <dbReference type="Pfam" id="PF12390"/>
    </source>
</evidence>
<comment type="catalytic activity">
    <reaction evidence="8">
        <text>L-seryl-tRNA(Sec) + selenophosphate + H(+) = L-selenocysteinyl-tRNA(Sec) + phosphate</text>
        <dbReference type="Rhea" id="RHEA:22728"/>
        <dbReference type="Rhea" id="RHEA-COMP:9742"/>
        <dbReference type="Rhea" id="RHEA-COMP:9743"/>
        <dbReference type="ChEBI" id="CHEBI:15378"/>
        <dbReference type="ChEBI" id="CHEBI:16144"/>
        <dbReference type="ChEBI" id="CHEBI:43474"/>
        <dbReference type="ChEBI" id="CHEBI:78533"/>
        <dbReference type="ChEBI" id="CHEBI:78573"/>
        <dbReference type="EC" id="2.9.1.1"/>
    </reaction>
</comment>
<dbReference type="Gene3D" id="3.40.640.10">
    <property type="entry name" value="Type I PLP-dependent aspartate aminotransferase-like (Major domain)"/>
    <property type="match status" value="1"/>
</dbReference>
<dbReference type="InterPro" id="IPR004534">
    <property type="entry name" value="SelA_trans"/>
</dbReference>
<dbReference type="PANTHER" id="PTHR32328:SF0">
    <property type="entry name" value="L-SERYL-TRNA(SEC) SELENIUM TRANSFERASE"/>
    <property type="match status" value="1"/>
</dbReference>
<sequence length="541" mass="59381">MAPSAIVYVLKNRHNSVETRVRSVIYAFPIFRFSLCLAVKRLETEGESCGYAPPLRGDNRAADHNQESRMPLTDAQQNLLRRLPGIDRILEQTRVDPFFEAVPKPLLTRICREVVEDLRKAVIDGRPPVDENDMTDAGITARVKQHLGRTLKPNLIPVVNATGVVVHTNLGRSLLADEAVKNVARISRRYTNLEFDLVRGTRGLRYSAIEGILCELTGAEAAMAVNNNAAAVLLCLDTLARGKEAVVSRGELVEIGGSFRIPDVMVRSGARLREVGTTNRTHLRDYEQAIGDDTGLLLKVHTSNFSVVGFTKAVPARELVELGHKRGIPVMEDLGSGTLVDLSVYGMIKEPTVQESVAAGIDVVTFSGDKLLGGPQAGLIVGKRAILDAVRQNPLTRALRIDKMTLAALETTLRIYRDPRKAVQAIPTLRMLIIPLSEIQQRAERFTALMTASRSERLRLSILDGFSRVGGGALPLQELPTRCVSLAIDGISTAAIERRMRRHIPPVIGRIEADRFILDFRTVGEDDIDIIASAVGNLLEK</sequence>
<dbReference type="GO" id="GO:0001717">
    <property type="term" value="P:conversion of seryl-tRNAsec to selenocys-tRNAsec"/>
    <property type="evidence" value="ECO:0007669"/>
    <property type="project" value="UniProtKB-UniRule"/>
</dbReference>
<evidence type="ECO:0000256" key="9">
    <source>
        <dbReference type="PIRSR" id="PIRSR618319-50"/>
    </source>
</evidence>
<comment type="cofactor">
    <cofactor evidence="1 8 9">
        <name>pyridoxal 5'-phosphate</name>
        <dbReference type="ChEBI" id="CHEBI:597326"/>
    </cofactor>
</comment>
<dbReference type="PANTHER" id="PTHR32328">
    <property type="entry name" value="L-SERYL-TRNA(SEC) SELENIUM TRANSFERASE"/>
    <property type="match status" value="1"/>
</dbReference>
<protein>
    <recommendedName>
        <fullName evidence="8">L-seryl-tRNA(Sec) selenium transferase</fullName>
        <ecNumber evidence="8">2.9.1.1</ecNumber>
    </recommendedName>
    <alternativeName>
        <fullName evidence="8">Selenocysteine synthase</fullName>
        <shortName evidence="8">Sec synthase</shortName>
    </alternativeName>
    <alternativeName>
        <fullName evidence="8">Selenocysteinyl-tRNA(Sec) synthase</fullName>
    </alternativeName>
</protein>